<feature type="region of interest" description="Disordered" evidence="1">
    <location>
        <begin position="25"/>
        <end position="48"/>
    </location>
</feature>
<evidence type="ECO:0000313" key="2">
    <source>
        <dbReference type="EMBL" id="UTC28063.1"/>
    </source>
</evidence>
<sequence>MRAFNLLAIGVVGLGVLAVSHAYRRSESAEPQPAKSPQPQPTAARQAALDDLPRYAREVYDEIALHHTWRTTRQVRKVIDRPTHSVRQALWRLSRDGLIVGRRAESETHPLAKEWRVA</sequence>
<accession>A0A9E7N3A3</accession>
<reference evidence="2" key="1">
    <citation type="submission" date="2022-04" db="EMBL/GenBank/DDBJ databases">
        <authorList>
            <person name="Friedrich I."/>
            <person name="Schneider D."/>
            <person name="Poehlein A."/>
            <person name="Hertel R."/>
            <person name="Daniel R."/>
        </authorList>
    </citation>
    <scope>NUCLEOTIDE SEQUENCE</scope>
</reference>
<proteinExistence type="predicted"/>
<evidence type="ECO:0000256" key="1">
    <source>
        <dbReference type="SAM" id="MobiDB-lite"/>
    </source>
</evidence>
<keyword evidence="3" id="KW-1185">Reference proteome</keyword>
<gene>
    <name evidence="2" type="ORF">GURKE_00310</name>
</gene>
<organism evidence="2 3">
    <name type="scientific">Brevundimonas phage vB_BpoS-Gurke</name>
    <dbReference type="NCBI Taxonomy" id="2948599"/>
    <lineage>
        <taxon>Viruses</taxon>
        <taxon>Duplodnaviria</taxon>
        <taxon>Heunggongvirae</taxon>
        <taxon>Uroviricota</taxon>
        <taxon>Caudoviricetes</taxon>
        <taxon>Jeanschmidtviridae</taxon>
        <taxon>Kikimoravirus</taxon>
        <taxon>Kikimoravirus gurke</taxon>
    </lineage>
</organism>
<dbReference type="EMBL" id="ON529850">
    <property type="protein sequence ID" value="UTC28063.1"/>
    <property type="molecule type" value="Genomic_DNA"/>
</dbReference>
<dbReference type="Proteomes" id="UP001055634">
    <property type="component" value="Segment"/>
</dbReference>
<protein>
    <submittedName>
        <fullName evidence="2">Uncharacterized protein</fullName>
    </submittedName>
</protein>
<name>A0A9E7N3A3_9CAUD</name>
<evidence type="ECO:0000313" key="3">
    <source>
        <dbReference type="Proteomes" id="UP001055634"/>
    </source>
</evidence>